<dbReference type="Proteomes" id="UP000265515">
    <property type="component" value="Unassembled WGS sequence"/>
</dbReference>
<sequence length="193" mass="20901">MQQFNKVHKFQNLSGGKDYFRLASRDRRSEGFSFGMDRSVYDEMEAMTKGDHTIHPTNLADTGAVGVVQMPAGAGGGGGTMGSDGGGETVDEEQGSTKDSSFSAGSGGGYGKRKNMQQQTFEAVTNVMEKHGALMASTMDCASKRQCSMMSRQCEILESEVEVQRKHYAAADEANRMMCNALLEIAKAIRERS</sequence>
<reference evidence="2 3" key="1">
    <citation type="journal article" date="2018" name="Cell">
        <title>The Chara Genome: Secondary Complexity and Implications for Plant Terrestrialization.</title>
        <authorList>
            <person name="Nishiyama T."/>
            <person name="Sakayama H."/>
            <person name="Vries J.D."/>
            <person name="Buschmann H."/>
            <person name="Saint-Marcoux D."/>
            <person name="Ullrich K.K."/>
            <person name="Haas F.B."/>
            <person name="Vanderstraeten L."/>
            <person name="Becker D."/>
            <person name="Lang D."/>
            <person name="Vosolsobe S."/>
            <person name="Rombauts S."/>
            <person name="Wilhelmsson P.K.I."/>
            <person name="Janitza P."/>
            <person name="Kern R."/>
            <person name="Heyl A."/>
            <person name="Rumpler F."/>
            <person name="Villalobos L.I.A.C."/>
            <person name="Clay J.M."/>
            <person name="Skokan R."/>
            <person name="Toyoda A."/>
            <person name="Suzuki Y."/>
            <person name="Kagoshima H."/>
            <person name="Schijlen E."/>
            <person name="Tajeshwar N."/>
            <person name="Catarino B."/>
            <person name="Hetherington A.J."/>
            <person name="Saltykova A."/>
            <person name="Bonnot C."/>
            <person name="Breuninger H."/>
            <person name="Symeonidi A."/>
            <person name="Radhakrishnan G.V."/>
            <person name="Van Nieuwerburgh F."/>
            <person name="Deforce D."/>
            <person name="Chang C."/>
            <person name="Karol K.G."/>
            <person name="Hedrich R."/>
            <person name="Ulvskov P."/>
            <person name="Glockner G."/>
            <person name="Delwiche C.F."/>
            <person name="Petrasek J."/>
            <person name="Van de Peer Y."/>
            <person name="Friml J."/>
            <person name="Beilby M."/>
            <person name="Dolan L."/>
            <person name="Kohara Y."/>
            <person name="Sugano S."/>
            <person name="Fujiyama A."/>
            <person name="Delaux P.-M."/>
            <person name="Quint M."/>
            <person name="TheiBen G."/>
            <person name="Hagemann M."/>
            <person name="Harholt J."/>
            <person name="Dunand C."/>
            <person name="Zachgo S."/>
            <person name="Langdale J."/>
            <person name="Maumus F."/>
            <person name="Straeten D.V.D."/>
            <person name="Gould S.B."/>
            <person name="Rensing S.A."/>
        </authorList>
    </citation>
    <scope>NUCLEOTIDE SEQUENCE [LARGE SCALE GENOMIC DNA]</scope>
    <source>
        <strain evidence="2 3">S276</strain>
    </source>
</reference>
<comment type="caution">
    <text evidence="2">The sequence shown here is derived from an EMBL/GenBank/DDBJ whole genome shotgun (WGS) entry which is preliminary data.</text>
</comment>
<proteinExistence type="predicted"/>
<protein>
    <submittedName>
        <fullName evidence="2">Uncharacterized protein</fullName>
    </submittedName>
</protein>
<keyword evidence="3" id="KW-1185">Reference proteome</keyword>
<evidence type="ECO:0000313" key="2">
    <source>
        <dbReference type="EMBL" id="GBG66258.1"/>
    </source>
</evidence>
<dbReference type="EMBL" id="BFEA01000071">
    <property type="protein sequence ID" value="GBG66258.1"/>
    <property type="molecule type" value="Genomic_DNA"/>
</dbReference>
<accession>A0A388K882</accession>
<organism evidence="2 3">
    <name type="scientific">Chara braunii</name>
    <name type="common">Braun's stonewort</name>
    <dbReference type="NCBI Taxonomy" id="69332"/>
    <lineage>
        <taxon>Eukaryota</taxon>
        <taxon>Viridiplantae</taxon>
        <taxon>Streptophyta</taxon>
        <taxon>Charophyceae</taxon>
        <taxon>Charales</taxon>
        <taxon>Characeae</taxon>
        <taxon>Chara</taxon>
    </lineage>
</organism>
<name>A0A388K882_CHABU</name>
<feature type="region of interest" description="Disordered" evidence="1">
    <location>
        <begin position="73"/>
        <end position="115"/>
    </location>
</feature>
<dbReference type="AlphaFoldDB" id="A0A388K882"/>
<dbReference type="Gramene" id="GBG66258">
    <property type="protein sequence ID" value="GBG66258"/>
    <property type="gene ID" value="CBR_g57859"/>
</dbReference>
<gene>
    <name evidence="2" type="ORF">CBR_g57859</name>
</gene>
<feature type="compositionally biased region" description="Gly residues" evidence="1">
    <location>
        <begin position="73"/>
        <end position="88"/>
    </location>
</feature>
<evidence type="ECO:0000256" key="1">
    <source>
        <dbReference type="SAM" id="MobiDB-lite"/>
    </source>
</evidence>
<evidence type="ECO:0000313" key="3">
    <source>
        <dbReference type="Proteomes" id="UP000265515"/>
    </source>
</evidence>